<dbReference type="GO" id="GO:0005886">
    <property type="term" value="C:plasma membrane"/>
    <property type="evidence" value="ECO:0007669"/>
    <property type="project" value="UniProtKB-SubCell"/>
</dbReference>
<dbReference type="AlphaFoldDB" id="A0A0H5LUM3"/>
<dbReference type="PROSITE" id="PS00211">
    <property type="entry name" value="ABC_TRANSPORTER_1"/>
    <property type="match status" value="1"/>
</dbReference>
<dbReference type="PROSITE" id="PS50893">
    <property type="entry name" value="ABC_TRANSPORTER_2"/>
    <property type="match status" value="1"/>
</dbReference>
<dbReference type="RefSeq" id="WP_053009413.1">
    <property type="nucleotide sequence ID" value="NZ_CWJI01000003.1"/>
</dbReference>
<dbReference type="Pfam" id="PF00005">
    <property type="entry name" value="ABC_tran"/>
    <property type="match status" value="1"/>
</dbReference>
<dbReference type="GO" id="GO:0005524">
    <property type="term" value="F:ATP binding"/>
    <property type="evidence" value="ECO:0007669"/>
    <property type="project" value="UniProtKB-KW"/>
</dbReference>
<evidence type="ECO:0000256" key="4">
    <source>
        <dbReference type="ARBA" id="ARBA00022475"/>
    </source>
</evidence>
<dbReference type="InterPro" id="IPR030679">
    <property type="entry name" value="ABC_ATPase_HisP-typ"/>
</dbReference>
<keyword evidence="8" id="KW-0472">Membrane</keyword>
<dbReference type="InterPro" id="IPR003439">
    <property type="entry name" value="ABC_transporter-like_ATP-bd"/>
</dbReference>
<evidence type="ECO:0000256" key="7">
    <source>
        <dbReference type="ARBA" id="ARBA00022970"/>
    </source>
</evidence>
<evidence type="ECO:0000256" key="2">
    <source>
        <dbReference type="ARBA" id="ARBA00005417"/>
    </source>
</evidence>
<dbReference type="InterPro" id="IPR003593">
    <property type="entry name" value="AAA+_ATPase"/>
</dbReference>
<dbReference type="InterPro" id="IPR050086">
    <property type="entry name" value="MetN_ABC_transporter-like"/>
</dbReference>
<feature type="domain" description="ABC transporter" evidence="9">
    <location>
        <begin position="2"/>
        <end position="239"/>
    </location>
</feature>
<dbReference type="FunFam" id="3.40.50.300:FF:000020">
    <property type="entry name" value="Amino acid ABC transporter ATP-binding component"/>
    <property type="match status" value="1"/>
</dbReference>
<dbReference type="EMBL" id="CWJI01000003">
    <property type="protein sequence ID" value="CRY54863.1"/>
    <property type="molecule type" value="Genomic_DNA"/>
</dbReference>
<keyword evidence="6 10" id="KW-0067">ATP-binding</keyword>
<keyword evidence="7" id="KW-0029">Amino-acid transport</keyword>
<evidence type="ECO:0000256" key="5">
    <source>
        <dbReference type="ARBA" id="ARBA00022741"/>
    </source>
</evidence>
<keyword evidence="3" id="KW-0813">Transport</keyword>
<evidence type="ECO:0000256" key="1">
    <source>
        <dbReference type="ARBA" id="ARBA00004417"/>
    </source>
</evidence>
<name>A0A0H5LUM3_YERIN</name>
<keyword evidence="10" id="KW-0378">Hydrolase</keyword>
<evidence type="ECO:0000256" key="8">
    <source>
        <dbReference type="ARBA" id="ARBA00023136"/>
    </source>
</evidence>
<proteinExistence type="inferred from homology"/>
<evidence type="ECO:0000313" key="11">
    <source>
        <dbReference type="Proteomes" id="UP000043316"/>
    </source>
</evidence>
<dbReference type="PANTHER" id="PTHR43166">
    <property type="entry name" value="AMINO ACID IMPORT ATP-BINDING PROTEIN"/>
    <property type="match status" value="1"/>
</dbReference>
<reference evidence="11" key="1">
    <citation type="submission" date="2015-03" db="EMBL/GenBank/DDBJ databases">
        <authorList>
            <consortium name="Pathogen Informatics"/>
        </authorList>
    </citation>
    <scope>NUCLEOTIDE SEQUENCE [LARGE SCALE GENOMIC DNA]</scope>
    <source>
        <strain evidence="11">R148</strain>
    </source>
</reference>
<evidence type="ECO:0000256" key="6">
    <source>
        <dbReference type="ARBA" id="ARBA00022840"/>
    </source>
</evidence>
<keyword evidence="5" id="KW-0547">Nucleotide-binding</keyword>
<comment type="similarity">
    <text evidence="2">Belongs to the ABC transporter superfamily.</text>
</comment>
<sequence>MIEVSGLEKYYAGNHVLKGIDFHIQQSETVAIIGPSGSGKSTLIRCLNLLEKPTAGTIRIDQQQVQATALNKNAIHELRQHTGMVFQSFNLFPHLTALENVTQGLITVRRKSRAQAREEGMHFLTKVGMAQKAQSYPAQLSGGQQQRVAIARTLAMQPKVVLMDEPTSALDPELVHEVLKVIRAIAQETITTVIVTHELRFAQEVADRVMFIDGGKIVEFASPEEIFQRPKQPRTALFLSKFLDVEYSI</sequence>
<dbReference type="SUPFAM" id="SSF52540">
    <property type="entry name" value="P-loop containing nucleoside triphosphate hydrolases"/>
    <property type="match status" value="1"/>
</dbReference>
<dbReference type="InterPro" id="IPR017871">
    <property type="entry name" value="ABC_transporter-like_CS"/>
</dbReference>
<dbReference type="CDD" id="cd03262">
    <property type="entry name" value="ABC_HisP_GlnQ"/>
    <property type="match status" value="1"/>
</dbReference>
<keyword evidence="4" id="KW-1003">Cell membrane</keyword>
<gene>
    <name evidence="10" type="primary">tcyC_2</name>
    <name evidence="10" type="ORF">ERS008476_01831</name>
</gene>
<dbReference type="GO" id="GO:0015424">
    <property type="term" value="F:ABC-type amino acid transporter activity"/>
    <property type="evidence" value="ECO:0007669"/>
    <property type="project" value="InterPro"/>
</dbReference>
<dbReference type="GO" id="GO:0016887">
    <property type="term" value="F:ATP hydrolysis activity"/>
    <property type="evidence" value="ECO:0007669"/>
    <property type="project" value="InterPro"/>
</dbReference>
<evidence type="ECO:0000313" key="10">
    <source>
        <dbReference type="EMBL" id="CRY54863.1"/>
    </source>
</evidence>
<dbReference type="Gene3D" id="3.40.50.300">
    <property type="entry name" value="P-loop containing nucleotide triphosphate hydrolases"/>
    <property type="match status" value="1"/>
</dbReference>
<dbReference type="SMART" id="SM00382">
    <property type="entry name" value="AAA"/>
    <property type="match status" value="1"/>
</dbReference>
<dbReference type="InterPro" id="IPR027417">
    <property type="entry name" value="P-loop_NTPase"/>
</dbReference>
<accession>A0A0H5LUM3</accession>
<dbReference type="Proteomes" id="UP000043316">
    <property type="component" value="Unassembled WGS sequence"/>
</dbReference>
<organism evidence="10 11">
    <name type="scientific">Yersinia intermedia</name>
    <dbReference type="NCBI Taxonomy" id="631"/>
    <lineage>
        <taxon>Bacteria</taxon>
        <taxon>Pseudomonadati</taxon>
        <taxon>Pseudomonadota</taxon>
        <taxon>Gammaproteobacteria</taxon>
        <taxon>Enterobacterales</taxon>
        <taxon>Yersiniaceae</taxon>
        <taxon>Yersinia</taxon>
    </lineage>
</organism>
<evidence type="ECO:0000256" key="3">
    <source>
        <dbReference type="ARBA" id="ARBA00022448"/>
    </source>
</evidence>
<dbReference type="PANTHER" id="PTHR43166:SF35">
    <property type="entry name" value="L-CYSTINE IMPORT ATP-BINDING PROTEIN TCYN"/>
    <property type="match status" value="1"/>
</dbReference>
<evidence type="ECO:0000259" key="9">
    <source>
        <dbReference type="PROSITE" id="PS50893"/>
    </source>
</evidence>
<protein>
    <submittedName>
        <fullName evidence="10">Putative amino-acid ABC transporter ATP-binding protein YecC</fullName>
        <ecNumber evidence="10">3.6.3.-</ecNumber>
    </submittedName>
</protein>
<dbReference type="EC" id="3.6.3.-" evidence="10"/>
<comment type="subcellular location">
    <subcellularLocation>
        <location evidence="1">Cell inner membrane</location>
        <topology evidence="1">Peripheral membrane protein</topology>
    </subcellularLocation>
</comment>
<dbReference type="PIRSF" id="PIRSF039085">
    <property type="entry name" value="ABC_ATPase_HisP"/>
    <property type="match status" value="1"/>
</dbReference>